<dbReference type="Proteomes" id="UP000539313">
    <property type="component" value="Unassembled WGS sequence"/>
</dbReference>
<dbReference type="PROSITE" id="PS51186">
    <property type="entry name" value="GNAT"/>
    <property type="match status" value="1"/>
</dbReference>
<dbReference type="Pfam" id="PF00583">
    <property type="entry name" value="Acetyltransf_1"/>
    <property type="match status" value="1"/>
</dbReference>
<accession>A0A7W3MWR5</accession>
<dbReference type="EMBL" id="JACJII010000001">
    <property type="protein sequence ID" value="MBA9003327.1"/>
    <property type="molecule type" value="Genomic_DNA"/>
</dbReference>
<dbReference type="CDD" id="cd04301">
    <property type="entry name" value="NAT_SF"/>
    <property type="match status" value="1"/>
</dbReference>
<proteinExistence type="predicted"/>
<evidence type="ECO:0000259" key="3">
    <source>
        <dbReference type="PROSITE" id="PS51186"/>
    </source>
</evidence>
<protein>
    <submittedName>
        <fullName evidence="4">GNAT superfamily N-acetyltransferase</fullName>
    </submittedName>
</protein>
<keyword evidence="1 4" id="KW-0808">Transferase</keyword>
<dbReference type="GO" id="GO:0016747">
    <property type="term" value="F:acyltransferase activity, transferring groups other than amino-acyl groups"/>
    <property type="evidence" value="ECO:0007669"/>
    <property type="project" value="InterPro"/>
</dbReference>
<feature type="domain" description="N-acetyltransferase" evidence="3">
    <location>
        <begin position="18"/>
        <end position="163"/>
    </location>
</feature>
<dbReference type="AlphaFoldDB" id="A0A7W3MWR5"/>
<keyword evidence="2" id="KW-0012">Acyltransferase</keyword>
<comment type="caution">
    <text evidence="4">The sequence shown here is derived from an EMBL/GenBank/DDBJ whole genome shotgun (WGS) entry which is preliminary data.</text>
</comment>
<dbReference type="InterPro" id="IPR000182">
    <property type="entry name" value="GNAT_dom"/>
</dbReference>
<reference evidence="4 5" key="1">
    <citation type="submission" date="2020-08" db="EMBL/GenBank/DDBJ databases">
        <title>Sequencing the genomes of 1000 actinobacteria strains.</title>
        <authorList>
            <person name="Klenk H.-P."/>
        </authorList>
    </citation>
    <scope>NUCLEOTIDE SEQUENCE [LARGE SCALE GENOMIC DNA]</scope>
    <source>
        <strain evidence="4 5">DSM 45823</strain>
    </source>
</reference>
<sequence>MTKAADDVRSWPTRVRITRVDPAAEEPDGPRVRVWHAVVAASMAQDAPGTAPAAPGRFHAQLTAGETVVWTAARAGRVVGLAVLRLPSITVTGRAQVHVHPAHRRRGVGDRLVTALTAEARARGLHRVIAAVPVGGPGDAFCLRRGLTRLRTLHHLLLSLRQVHPGWLDEMVAVEHPGYRLTETARIAAPGRQDAVPGDVLLTVAAEHGRKVVGCTEVVVPTGRGPHATQHDRPPADGHHGLGLDLWVKAAMLRLLYDQYPQVTQIATDNPGHDTALLAVNRHLGFRLHHRINEYRLDVTGSSATD</sequence>
<gene>
    <name evidence="4" type="ORF">HNR21_002209</name>
</gene>
<keyword evidence="5" id="KW-1185">Reference proteome</keyword>
<dbReference type="RefSeq" id="WP_182705111.1">
    <property type="nucleotide sequence ID" value="NZ_JACJII010000001.1"/>
</dbReference>
<evidence type="ECO:0000313" key="5">
    <source>
        <dbReference type="Proteomes" id="UP000539313"/>
    </source>
</evidence>
<name>A0A7W3MWR5_9ACTN</name>
<organism evidence="4 5">
    <name type="scientific">Thermomonospora cellulosilytica</name>
    <dbReference type="NCBI Taxonomy" id="1411118"/>
    <lineage>
        <taxon>Bacteria</taxon>
        <taxon>Bacillati</taxon>
        <taxon>Actinomycetota</taxon>
        <taxon>Actinomycetes</taxon>
        <taxon>Streptosporangiales</taxon>
        <taxon>Thermomonosporaceae</taxon>
        <taxon>Thermomonospora</taxon>
    </lineage>
</organism>
<evidence type="ECO:0000256" key="2">
    <source>
        <dbReference type="ARBA" id="ARBA00023315"/>
    </source>
</evidence>
<evidence type="ECO:0000313" key="4">
    <source>
        <dbReference type="EMBL" id="MBA9003327.1"/>
    </source>
</evidence>
<evidence type="ECO:0000256" key="1">
    <source>
        <dbReference type="ARBA" id="ARBA00022679"/>
    </source>
</evidence>
<dbReference type="Gene3D" id="3.40.630.30">
    <property type="match status" value="1"/>
</dbReference>
<dbReference type="SUPFAM" id="SSF55729">
    <property type="entry name" value="Acyl-CoA N-acyltransferases (Nat)"/>
    <property type="match status" value="1"/>
</dbReference>
<dbReference type="PANTHER" id="PTHR43877">
    <property type="entry name" value="AMINOALKYLPHOSPHONATE N-ACETYLTRANSFERASE-RELATED-RELATED"/>
    <property type="match status" value="1"/>
</dbReference>
<dbReference type="InterPro" id="IPR050832">
    <property type="entry name" value="Bact_Acetyltransf"/>
</dbReference>
<dbReference type="InterPro" id="IPR016181">
    <property type="entry name" value="Acyl_CoA_acyltransferase"/>
</dbReference>